<dbReference type="AlphaFoldDB" id="A0A9P1EL98"/>
<keyword evidence="2" id="KW-1185">Reference proteome</keyword>
<dbReference type="Proteomes" id="UP001152484">
    <property type="component" value="Unassembled WGS sequence"/>
</dbReference>
<dbReference type="OrthoDB" id="1912561at2759"/>
<protein>
    <recommendedName>
        <fullName evidence="3">Retrotransposon Copia-like N-terminal domain-containing protein</fullName>
    </recommendedName>
</protein>
<dbReference type="PANTHER" id="PTHR47481">
    <property type="match status" value="1"/>
</dbReference>
<organism evidence="1 2">
    <name type="scientific">Cuscuta europaea</name>
    <name type="common">European dodder</name>
    <dbReference type="NCBI Taxonomy" id="41803"/>
    <lineage>
        <taxon>Eukaryota</taxon>
        <taxon>Viridiplantae</taxon>
        <taxon>Streptophyta</taxon>
        <taxon>Embryophyta</taxon>
        <taxon>Tracheophyta</taxon>
        <taxon>Spermatophyta</taxon>
        <taxon>Magnoliopsida</taxon>
        <taxon>eudicotyledons</taxon>
        <taxon>Gunneridae</taxon>
        <taxon>Pentapetalae</taxon>
        <taxon>asterids</taxon>
        <taxon>lamiids</taxon>
        <taxon>Solanales</taxon>
        <taxon>Convolvulaceae</taxon>
        <taxon>Cuscuteae</taxon>
        <taxon>Cuscuta</taxon>
        <taxon>Cuscuta subgen. Cuscuta</taxon>
    </lineage>
</organism>
<comment type="caution">
    <text evidence="1">The sequence shown here is derived from an EMBL/GenBank/DDBJ whole genome shotgun (WGS) entry which is preliminary data.</text>
</comment>
<evidence type="ECO:0000313" key="1">
    <source>
        <dbReference type="EMBL" id="CAH9114541.1"/>
    </source>
</evidence>
<proteinExistence type="predicted"/>
<reference evidence="1" key="1">
    <citation type="submission" date="2022-07" db="EMBL/GenBank/DDBJ databases">
        <authorList>
            <person name="Macas J."/>
            <person name="Novak P."/>
            <person name="Neumann P."/>
        </authorList>
    </citation>
    <scope>NUCLEOTIDE SEQUENCE</scope>
</reference>
<dbReference type="EMBL" id="CAMAPE010000065">
    <property type="protein sequence ID" value="CAH9114541.1"/>
    <property type="molecule type" value="Genomic_DNA"/>
</dbReference>
<evidence type="ECO:0008006" key="3">
    <source>
        <dbReference type="Google" id="ProtNLM"/>
    </source>
</evidence>
<accession>A0A9P1EL98</accession>
<name>A0A9P1EL98_CUSEU</name>
<evidence type="ECO:0000313" key="2">
    <source>
        <dbReference type="Proteomes" id="UP001152484"/>
    </source>
</evidence>
<dbReference type="Pfam" id="PF14223">
    <property type="entry name" value="Retrotran_gag_2"/>
    <property type="match status" value="1"/>
</dbReference>
<sequence>MVITDATTVVSITASTHFPIKLTQSNYPVWKSQVYAALIGLGLEEYVDGTITIPSQFLDPAKSRPNPCFTVWFHQDKTILSALLGSCSDAIQPVISSAATARQAWDRLSLTYASSSRGRIISLKTTLARTTKGTRSITAYLTEIQAIADALALAQNLVSDEDLVINILNGLGSEYSEIISVIRVRQTALPIAELQDILLEHESRIQEAA</sequence>
<dbReference type="PANTHER" id="PTHR47481:SF43">
    <property type="entry name" value="RETROTRANSPOSON COPIA-LIKE N-TERMINAL DOMAIN-CONTAINING PROTEIN"/>
    <property type="match status" value="1"/>
</dbReference>
<gene>
    <name evidence="1" type="ORF">CEURO_LOCUS20418</name>
</gene>